<dbReference type="Proteomes" id="UP000824161">
    <property type="component" value="Unassembled WGS sequence"/>
</dbReference>
<sequence>KMTRLLFPRNAFLALAFCTALGGAALPVSAQSSLRSYPTGLGYTTYYDQRRTLYALLGTDQDDIVMLGDDFADRGVWAESYGDPRLKNRGVDGDNLSGLDYRLDDVTAGKPAKIFLSIGKRDLNAGVSPRVASDRLGEIVARIHRASDRTRVYIIGILPDVASDSTDIVRYREYNRLSSQIPRTQYIDLWPAMTDRKGALRPEFYYGSSLRLNGQGYKTAVEALQPYLGASVLDTLGAFPPDSLRGYIRERNSFVQYLPTSPDDILMIGNSITQGGEWDELFDDPRVKNRGISSDVTDGIRARLPRMLRGQPRKVFLMAGINDLGNPPQKTPEYTLNNILETVRDIHRLSPGTQVYVQSILPVNPTFPTFRSHTVFSREIAEINRRLAEEAAANDYVFIDLHSRFVDADGYLDPRYTNDGLHLTGEGYRLWRELLIPYVRETNTK</sequence>
<dbReference type="AlphaFoldDB" id="A0A9D1KUM3"/>
<name>A0A9D1KUM3_9FLAO</name>
<dbReference type="PANTHER" id="PTHR30383:SF5">
    <property type="entry name" value="SGNH HYDROLASE-TYPE ESTERASE DOMAIN-CONTAINING PROTEIN"/>
    <property type="match status" value="1"/>
</dbReference>
<feature type="domain" description="SGNH hydrolase-type esterase" evidence="2">
    <location>
        <begin position="268"/>
        <end position="430"/>
    </location>
</feature>
<reference evidence="3" key="1">
    <citation type="submission" date="2020-10" db="EMBL/GenBank/DDBJ databases">
        <authorList>
            <person name="Gilroy R."/>
        </authorList>
    </citation>
    <scope>NUCLEOTIDE SEQUENCE</scope>
    <source>
        <strain evidence="3">1383</strain>
    </source>
</reference>
<dbReference type="GO" id="GO:0004622">
    <property type="term" value="F:phosphatidylcholine lysophospholipase activity"/>
    <property type="evidence" value="ECO:0007669"/>
    <property type="project" value="TreeGrafter"/>
</dbReference>
<feature type="chain" id="PRO_5039389316" description="SGNH hydrolase-type esterase domain-containing protein" evidence="1">
    <location>
        <begin position="31"/>
        <end position="445"/>
    </location>
</feature>
<dbReference type="InterPro" id="IPR036514">
    <property type="entry name" value="SGNH_hydro_sf"/>
</dbReference>
<proteinExistence type="predicted"/>
<dbReference type="InterPro" id="IPR051532">
    <property type="entry name" value="Ester_Hydrolysis_Enzymes"/>
</dbReference>
<evidence type="ECO:0000259" key="2">
    <source>
        <dbReference type="Pfam" id="PF13472"/>
    </source>
</evidence>
<dbReference type="Gene3D" id="3.40.50.1110">
    <property type="entry name" value="SGNH hydrolase"/>
    <property type="match status" value="2"/>
</dbReference>
<feature type="signal peptide" evidence="1">
    <location>
        <begin position="1"/>
        <end position="30"/>
    </location>
</feature>
<feature type="domain" description="SGNH hydrolase-type esterase" evidence="2">
    <location>
        <begin position="77"/>
        <end position="218"/>
    </location>
</feature>
<accession>A0A9D1KUM3</accession>
<dbReference type="PANTHER" id="PTHR30383">
    <property type="entry name" value="THIOESTERASE 1/PROTEASE 1/LYSOPHOSPHOLIPASE L1"/>
    <property type="match status" value="1"/>
</dbReference>
<protein>
    <recommendedName>
        <fullName evidence="2">SGNH hydrolase-type esterase domain-containing protein</fullName>
    </recommendedName>
</protein>
<reference evidence="3" key="2">
    <citation type="journal article" date="2021" name="PeerJ">
        <title>Extensive microbial diversity within the chicken gut microbiome revealed by metagenomics and culture.</title>
        <authorList>
            <person name="Gilroy R."/>
            <person name="Ravi A."/>
            <person name="Getino M."/>
            <person name="Pursley I."/>
            <person name="Horton D.L."/>
            <person name="Alikhan N.F."/>
            <person name="Baker D."/>
            <person name="Gharbi K."/>
            <person name="Hall N."/>
            <person name="Watson M."/>
            <person name="Adriaenssens E.M."/>
            <person name="Foster-Nyarko E."/>
            <person name="Jarju S."/>
            <person name="Secka A."/>
            <person name="Antonio M."/>
            <person name="Oren A."/>
            <person name="Chaudhuri R.R."/>
            <person name="La Ragione R."/>
            <person name="Hildebrand F."/>
            <person name="Pallen M.J."/>
        </authorList>
    </citation>
    <scope>NUCLEOTIDE SEQUENCE</scope>
    <source>
        <strain evidence="3">1383</strain>
    </source>
</reference>
<organism evidence="3 4">
    <name type="scientific">Candidatus Merdimorpha stercoravium</name>
    <dbReference type="NCBI Taxonomy" id="2840863"/>
    <lineage>
        <taxon>Bacteria</taxon>
        <taxon>Pseudomonadati</taxon>
        <taxon>Bacteroidota</taxon>
        <taxon>Flavobacteriia</taxon>
        <taxon>Flavobacteriales</taxon>
        <taxon>Candidatus Merdimorpha</taxon>
    </lineage>
</organism>
<feature type="non-terminal residue" evidence="3">
    <location>
        <position position="1"/>
    </location>
</feature>
<keyword evidence="1" id="KW-0732">Signal</keyword>
<dbReference type="EMBL" id="DVLY01000183">
    <property type="protein sequence ID" value="HIT98599.1"/>
    <property type="molecule type" value="Genomic_DNA"/>
</dbReference>
<gene>
    <name evidence="3" type="ORF">IAC44_07165</name>
</gene>
<dbReference type="Pfam" id="PF13472">
    <property type="entry name" value="Lipase_GDSL_2"/>
    <property type="match status" value="2"/>
</dbReference>
<comment type="caution">
    <text evidence="3">The sequence shown here is derived from an EMBL/GenBank/DDBJ whole genome shotgun (WGS) entry which is preliminary data.</text>
</comment>
<dbReference type="InterPro" id="IPR013830">
    <property type="entry name" value="SGNH_hydro"/>
</dbReference>
<evidence type="ECO:0000313" key="3">
    <source>
        <dbReference type="EMBL" id="HIT98599.1"/>
    </source>
</evidence>
<evidence type="ECO:0000256" key="1">
    <source>
        <dbReference type="SAM" id="SignalP"/>
    </source>
</evidence>
<evidence type="ECO:0000313" key="4">
    <source>
        <dbReference type="Proteomes" id="UP000824161"/>
    </source>
</evidence>
<dbReference type="SUPFAM" id="SSF52266">
    <property type="entry name" value="SGNH hydrolase"/>
    <property type="match status" value="2"/>
</dbReference>